<organism evidence="1 2">
    <name type="scientific">Rhizobium hidalgonense</name>
    <dbReference type="NCBI Taxonomy" id="1538159"/>
    <lineage>
        <taxon>Bacteria</taxon>
        <taxon>Pseudomonadati</taxon>
        <taxon>Pseudomonadota</taxon>
        <taxon>Alphaproteobacteria</taxon>
        <taxon>Hyphomicrobiales</taxon>
        <taxon>Rhizobiaceae</taxon>
        <taxon>Rhizobium/Agrobacterium group</taxon>
        <taxon>Rhizobium</taxon>
    </lineage>
</organism>
<feature type="non-terminal residue" evidence="1">
    <location>
        <position position="1"/>
    </location>
</feature>
<gene>
    <name evidence="1" type="ORF">RJJ65_36435</name>
</gene>
<dbReference type="RefSeq" id="WP_310866167.1">
    <property type="nucleotide sequence ID" value="NZ_JAVLSF010000391.1"/>
</dbReference>
<evidence type="ECO:0000313" key="2">
    <source>
        <dbReference type="Proteomes" id="UP001268610"/>
    </source>
</evidence>
<sequence>ISDLKQPAKHFLRQSRVSSLSSHDIASSFEPLTLTKLDEYQIRSLHQQQPDSLIQGQLQSILPVGHAASAYWQKSQIEAQRN</sequence>
<dbReference type="SUPFAM" id="SSF52980">
    <property type="entry name" value="Restriction endonuclease-like"/>
    <property type="match status" value="1"/>
</dbReference>
<reference evidence="1" key="1">
    <citation type="submission" date="2023-04" db="EMBL/GenBank/DDBJ databases">
        <title>Genomic characterization of faba bean (Vicia faba) microsymbionts in Mexican soils.</title>
        <authorList>
            <person name="Rivera Orduna F.N."/>
            <person name="Guevara-Luna J."/>
            <person name="Yan J."/>
            <person name="Arroyo-Herrera I."/>
            <person name="Li Y."/>
            <person name="Vasquez-Murrieta M.S."/>
            <person name="Wang E.T."/>
        </authorList>
    </citation>
    <scope>NUCLEOTIDE SEQUENCE</scope>
    <source>
        <strain evidence="1">CH26</strain>
    </source>
</reference>
<protein>
    <submittedName>
        <fullName evidence="1">Uncharacterized protein</fullName>
    </submittedName>
</protein>
<proteinExistence type="predicted"/>
<accession>A0AAJ2GY80</accession>
<dbReference type="AlphaFoldDB" id="A0AAJ2GY80"/>
<dbReference type="InterPro" id="IPR011335">
    <property type="entry name" value="Restrct_endonuc-II-like"/>
</dbReference>
<dbReference type="EMBL" id="JAVLSF010000391">
    <property type="protein sequence ID" value="MDR9778025.1"/>
    <property type="molecule type" value="Genomic_DNA"/>
</dbReference>
<name>A0AAJ2GY80_9HYPH</name>
<comment type="caution">
    <text evidence="1">The sequence shown here is derived from an EMBL/GenBank/DDBJ whole genome shotgun (WGS) entry which is preliminary data.</text>
</comment>
<evidence type="ECO:0000313" key="1">
    <source>
        <dbReference type="EMBL" id="MDR9778025.1"/>
    </source>
</evidence>
<feature type="non-terminal residue" evidence="1">
    <location>
        <position position="82"/>
    </location>
</feature>
<dbReference type="Proteomes" id="UP001268610">
    <property type="component" value="Unassembled WGS sequence"/>
</dbReference>